<protein>
    <recommendedName>
        <fullName evidence="5">Zinc finger PHD-type domain-containing protein</fullName>
    </recommendedName>
</protein>
<evidence type="ECO:0000256" key="2">
    <source>
        <dbReference type="ARBA" id="ARBA00022771"/>
    </source>
</evidence>
<keyword evidence="2" id="KW-0863">Zinc-finger</keyword>
<reference evidence="6 7" key="1">
    <citation type="submission" date="2023-01" db="EMBL/GenBank/DDBJ databases">
        <title>Analysis of 21 Apiospora genomes using comparative genomics revels a genus with tremendous synthesis potential of carbohydrate active enzymes and secondary metabolites.</title>
        <authorList>
            <person name="Sorensen T."/>
        </authorList>
    </citation>
    <scope>NUCLEOTIDE SEQUENCE [LARGE SCALE GENOMIC DNA]</scope>
    <source>
        <strain evidence="6 7">CBS 20057</strain>
    </source>
</reference>
<accession>A0ABR1RHN8</accession>
<feature type="domain" description="Zinc finger PHD-type" evidence="5">
    <location>
        <begin position="149"/>
        <end position="197"/>
    </location>
</feature>
<keyword evidence="1" id="KW-0479">Metal-binding</keyword>
<feature type="region of interest" description="Disordered" evidence="4">
    <location>
        <begin position="222"/>
        <end position="242"/>
    </location>
</feature>
<dbReference type="Proteomes" id="UP001396898">
    <property type="component" value="Unassembled WGS sequence"/>
</dbReference>
<organism evidence="6 7">
    <name type="scientific">Apiospora marii</name>
    <dbReference type="NCBI Taxonomy" id="335849"/>
    <lineage>
        <taxon>Eukaryota</taxon>
        <taxon>Fungi</taxon>
        <taxon>Dikarya</taxon>
        <taxon>Ascomycota</taxon>
        <taxon>Pezizomycotina</taxon>
        <taxon>Sordariomycetes</taxon>
        <taxon>Xylariomycetidae</taxon>
        <taxon>Amphisphaeriales</taxon>
        <taxon>Apiosporaceae</taxon>
        <taxon>Apiospora</taxon>
    </lineage>
</organism>
<dbReference type="EMBL" id="JAQQWI010000015">
    <property type="protein sequence ID" value="KAK8012782.1"/>
    <property type="molecule type" value="Genomic_DNA"/>
</dbReference>
<name>A0ABR1RHN8_9PEZI</name>
<gene>
    <name evidence="6" type="ORF">PG991_010157</name>
</gene>
<sequence length="746" mass="84027">MGGTWGAEDIQCLLSSLNISVEKIRQWWPYEYSHCEKSSRKDRSVGISRACDHLATLIPAFTSRQIQRKMRWLWANFGPDDGDHEPDALYLQGAWNKTLPRLDGEFPDIWGRVNQSVEDDRKQPAQLRPSAPQENDQHMDYAEYVEPIKCRCGFSHVLGDTVQCTNPTCSRWQHVVCYYEVDDFTVAPGNHLCDQCRSADPQQQHWNLGEDHEMLQSAEEALASDPHADRPQAHAPYPEEPSNVVPIAEETLAFIHPHVERPQGYNPDTGAPSTVHPRIEEPPSIAPAPTPDVPEPNSFSPFLQDYNKELNNSSPFFQEPSSSARDQESNRVEPRPAESPIPNNGEDFDAPIQSLETDEAQILPAISSLPCKYDAFKQSLASFEQQASAASIRWAPDSDEIQSCLKKISLQCFNISKSLSRDGFLLAEVPTLDHLIQQMRISSCFAYSPNSNSESPSSRVTEKWLRAILVACAVDWIFYPGQNQTAQTTRDEPQSVPRLDAELNLILAHSFHTELANRCSPEALQTLHFEITQGLASGAHRDFAYAFLEAVSLRCSRAGFRMLYCEAVTRMLKDPDIGLPRALDREAKLHTERFFDRLMPFFTFGDSRAPLSFAPPHIGLMVEGESQWRISELMAVFSHLLRLKVQLSLSHSHYELWFPDKSPSKESDYLKGLVAPPNNEDDDDAPRAIEFCLCPAILEHKSSDATDQGILDISQCHGSFVRLTKEERSQARVICQAKVIYGPLLT</sequence>
<dbReference type="InterPro" id="IPR001965">
    <property type="entry name" value="Znf_PHD"/>
</dbReference>
<comment type="caution">
    <text evidence="6">The sequence shown here is derived from an EMBL/GenBank/DDBJ whole genome shotgun (WGS) entry which is preliminary data.</text>
</comment>
<evidence type="ECO:0000259" key="5">
    <source>
        <dbReference type="SMART" id="SM00249"/>
    </source>
</evidence>
<evidence type="ECO:0000256" key="1">
    <source>
        <dbReference type="ARBA" id="ARBA00022723"/>
    </source>
</evidence>
<dbReference type="SUPFAM" id="SSF57903">
    <property type="entry name" value="FYVE/PHD zinc finger"/>
    <property type="match status" value="1"/>
</dbReference>
<feature type="compositionally biased region" description="Basic and acidic residues" evidence="4">
    <location>
        <begin position="325"/>
        <end position="336"/>
    </location>
</feature>
<feature type="region of interest" description="Disordered" evidence="4">
    <location>
        <begin position="260"/>
        <end position="350"/>
    </location>
</feature>
<evidence type="ECO:0000256" key="4">
    <source>
        <dbReference type="SAM" id="MobiDB-lite"/>
    </source>
</evidence>
<dbReference type="SMART" id="SM00249">
    <property type="entry name" value="PHD"/>
    <property type="match status" value="1"/>
</dbReference>
<evidence type="ECO:0000256" key="3">
    <source>
        <dbReference type="ARBA" id="ARBA00022833"/>
    </source>
</evidence>
<feature type="compositionally biased region" description="Pro residues" evidence="4">
    <location>
        <begin position="284"/>
        <end position="294"/>
    </location>
</feature>
<evidence type="ECO:0000313" key="7">
    <source>
        <dbReference type="Proteomes" id="UP001396898"/>
    </source>
</evidence>
<dbReference type="Gene3D" id="3.30.40.10">
    <property type="entry name" value="Zinc/RING finger domain, C3HC4 (zinc finger)"/>
    <property type="match status" value="1"/>
</dbReference>
<keyword evidence="3" id="KW-0862">Zinc</keyword>
<proteinExistence type="predicted"/>
<keyword evidence="7" id="KW-1185">Reference proteome</keyword>
<dbReference type="InterPro" id="IPR013083">
    <property type="entry name" value="Znf_RING/FYVE/PHD"/>
</dbReference>
<evidence type="ECO:0000313" key="6">
    <source>
        <dbReference type="EMBL" id="KAK8012782.1"/>
    </source>
</evidence>
<feature type="compositionally biased region" description="Polar residues" evidence="4">
    <location>
        <begin position="309"/>
        <end position="324"/>
    </location>
</feature>
<dbReference type="InterPro" id="IPR011011">
    <property type="entry name" value="Znf_FYVE_PHD"/>
</dbReference>